<feature type="domain" description="ABC transmembrane type-1" evidence="7">
    <location>
        <begin position="34"/>
        <end position="213"/>
    </location>
</feature>
<keyword evidence="3 6" id="KW-0812">Transmembrane</keyword>
<protein>
    <submittedName>
        <fullName evidence="8">Osmoprotectant transport system permease protein</fullName>
    </submittedName>
</protein>
<comment type="similarity">
    <text evidence="6">Belongs to the binding-protein-dependent transport system permease family.</text>
</comment>
<dbReference type="InterPro" id="IPR051204">
    <property type="entry name" value="ABC_transp_perm/SBD"/>
</dbReference>
<feature type="transmembrane region" description="Helical" evidence="6">
    <location>
        <begin position="195"/>
        <end position="213"/>
    </location>
</feature>
<keyword evidence="2 6" id="KW-0813">Transport</keyword>
<feature type="transmembrane region" description="Helical" evidence="6">
    <location>
        <begin position="38"/>
        <end position="61"/>
    </location>
</feature>
<accession>A0A1X7NZE7</accession>
<reference evidence="9" key="1">
    <citation type="submission" date="2017-04" db="EMBL/GenBank/DDBJ databases">
        <authorList>
            <person name="Varghese N."/>
            <person name="Submissions S."/>
        </authorList>
    </citation>
    <scope>NUCLEOTIDE SEQUENCE [LARGE SCALE GENOMIC DNA]</scope>
    <source>
        <strain evidence="9">FDF-1</strain>
    </source>
</reference>
<evidence type="ECO:0000256" key="6">
    <source>
        <dbReference type="RuleBase" id="RU363032"/>
    </source>
</evidence>
<dbReference type="PROSITE" id="PS50928">
    <property type="entry name" value="ABC_TM1"/>
    <property type="match status" value="1"/>
</dbReference>
<keyword evidence="5 6" id="KW-0472">Membrane</keyword>
<evidence type="ECO:0000259" key="7">
    <source>
        <dbReference type="PROSITE" id="PS50928"/>
    </source>
</evidence>
<evidence type="ECO:0000256" key="4">
    <source>
        <dbReference type="ARBA" id="ARBA00022989"/>
    </source>
</evidence>
<dbReference type="Proteomes" id="UP000193969">
    <property type="component" value="Unassembled WGS sequence"/>
</dbReference>
<dbReference type="InterPro" id="IPR035906">
    <property type="entry name" value="MetI-like_sf"/>
</dbReference>
<dbReference type="RefSeq" id="WP_233125710.1">
    <property type="nucleotide sequence ID" value="NZ_JWTK01000006.1"/>
</dbReference>
<dbReference type="SUPFAM" id="SSF161098">
    <property type="entry name" value="MetI-like"/>
    <property type="match status" value="1"/>
</dbReference>
<dbReference type="AlphaFoldDB" id="A0A1X7NZE7"/>
<evidence type="ECO:0000313" key="8">
    <source>
        <dbReference type="EMBL" id="SMH43829.1"/>
    </source>
</evidence>
<keyword evidence="4 6" id="KW-1133">Transmembrane helix</keyword>
<name>A0A1X7NZE7_9EURY</name>
<feature type="transmembrane region" description="Helical" evidence="6">
    <location>
        <begin position="170"/>
        <end position="189"/>
    </location>
</feature>
<dbReference type="GO" id="GO:0005886">
    <property type="term" value="C:plasma membrane"/>
    <property type="evidence" value="ECO:0007669"/>
    <property type="project" value="UniProtKB-SubCell"/>
</dbReference>
<evidence type="ECO:0000256" key="3">
    <source>
        <dbReference type="ARBA" id="ARBA00022692"/>
    </source>
</evidence>
<dbReference type="GO" id="GO:0031460">
    <property type="term" value="P:glycine betaine transport"/>
    <property type="evidence" value="ECO:0007669"/>
    <property type="project" value="TreeGrafter"/>
</dbReference>
<dbReference type="EMBL" id="FXBN01000004">
    <property type="protein sequence ID" value="SMH43829.1"/>
    <property type="molecule type" value="Genomic_DNA"/>
</dbReference>
<gene>
    <name evidence="8" type="ORF">SAMN06264941_1987</name>
</gene>
<feature type="transmembrane region" description="Helical" evidence="6">
    <location>
        <begin position="82"/>
        <end position="109"/>
    </location>
</feature>
<dbReference type="InterPro" id="IPR000515">
    <property type="entry name" value="MetI-like"/>
</dbReference>
<evidence type="ECO:0000313" key="9">
    <source>
        <dbReference type="Proteomes" id="UP000193969"/>
    </source>
</evidence>
<dbReference type="PANTHER" id="PTHR30177:SF4">
    <property type="entry name" value="OSMOPROTECTANT IMPORT PERMEASE PROTEIN OSMW"/>
    <property type="match status" value="1"/>
</dbReference>
<organism evidence="8 9">
    <name type="scientific">Methanohalophilus portucalensis FDF-1</name>
    <dbReference type="NCBI Taxonomy" id="523843"/>
    <lineage>
        <taxon>Archaea</taxon>
        <taxon>Methanobacteriati</taxon>
        <taxon>Methanobacteriota</taxon>
        <taxon>Stenosarchaea group</taxon>
        <taxon>Methanomicrobia</taxon>
        <taxon>Methanosarcinales</taxon>
        <taxon>Methanosarcinaceae</taxon>
        <taxon>Methanohalophilus</taxon>
    </lineage>
</organism>
<dbReference type="PANTHER" id="PTHR30177">
    <property type="entry name" value="GLYCINE BETAINE/L-PROLINE TRANSPORT SYSTEM PERMEASE PROTEIN PROW"/>
    <property type="match status" value="1"/>
</dbReference>
<evidence type="ECO:0000256" key="1">
    <source>
        <dbReference type="ARBA" id="ARBA00004141"/>
    </source>
</evidence>
<proteinExistence type="inferred from homology"/>
<dbReference type="CDD" id="cd06261">
    <property type="entry name" value="TM_PBP2"/>
    <property type="match status" value="1"/>
</dbReference>
<evidence type="ECO:0000256" key="5">
    <source>
        <dbReference type="ARBA" id="ARBA00023136"/>
    </source>
</evidence>
<keyword evidence="9" id="KW-1185">Reference proteome</keyword>
<comment type="subcellular location">
    <subcellularLocation>
        <location evidence="6">Cell membrane</location>
        <topology evidence="6">Multi-pass membrane protein</topology>
    </subcellularLocation>
    <subcellularLocation>
        <location evidence="1">Membrane</location>
        <topology evidence="1">Multi-pass membrane protein</topology>
    </subcellularLocation>
</comment>
<dbReference type="GO" id="GO:0055085">
    <property type="term" value="P:transmembrane transport"/>
    <property type="evidence" value="ECO:0007669"/>
    <property type="project" value="InterPro"/>
</dbReference>
<dbReference type="Gene3D" id="1.10.3720.10">
    <property type="entry name" value="MetI-like"/>
    <property type="match status" value="1"/>
</dbReference>
<evidence type="ECO:0000256" key="2">
    <source>
        <dbReference type="ARBA" id="ARBA00022448"/>
    </source>
</evidence>
<dbReference type="Pfam" id="PF00528">
    <property type="entry name" value="BPD_transp_1"/>
    <property type="match status" value="1"/>
</dbReference>
<sequence>MISDIVVFGIQQEGFAYISQILSVWESNDLTLRTIEHLYMFGIAIIAASIFGILIGIFLFMNHRIANPGLNTLNVVETIPDIPLLVFLLPIVGLGTAPTIIASVLYSILPIARNTYTGLTGVDKGYIDVAQAMGLSKREILLKIRLPMALPLIAGGLRIALVFSMGIVTLGGLIAAGGLGASLIVGIQLYEVDTILVAGFWTGFLAVFFDGIAESVEKWLQRRYASW</sequence>